<dbReference type="GO" id="GO:0003677">
    <property type="term" value="F:DNA binding"/>
    <property type="evidence" value="ECO:0007669"/>
    <property type="project" value="UniProtKB-KW"/>
</dbReference>
<dbReference type="PRINTS" id="PR00037">
    <property type="entry name" value="HTHLACR"/>
</dbReference>
<dbReference type="InterPro" id="IPR014036">
    <property type="entry name" value="DeoR-like_C"/>
</dbReference>
<evidence type="ECO:0000256" key="3">
    <source>
        <dbReference type="ARBA" id="ARBA00023125"/>
    </source>
</evidence>
<dbReference type="InterPro" id="IPR036388">
    <property type="entry name" value="WH-like_DNA-bd_sf"/>
</dbReference>
<evidence type="ECO:0000256" key="4">
    <source>
        <dbReference type="ARBA" id="ARBA00023163"/>
    </source>
</evidence>
<keyword evidence="7" id="KW-1185">Reference proteome</keyword>
<dbReference type="Pfam" id="PF00455">
    <property type="entry name" value="DeoRC"/>
    <property type="match status" value="1"/>
</dbReference>
<dbReference type="InterPro" id="IPR001034">
    <property type="entry name" value="DeoR_HTH"/>
</dbReference>
<dbReference type="Pfam" id="PF08220">
    <property type="entry name" value="HTH_DeoR"/>
    <property type="match status" value="1"/>
</dbReference>
<dbReference type="Proteomes" id="UP000190135">
    <property type="component" value="Unassembled WGS sequence"/>
</dbReference>
<dbReference type="GO" id="GO:0003700">
    <property type="term" value="F:DNA-binding transcription factor activity"/>
    <property type="evidence" value="ECO:0007669"/>
    <property type="project" value="InterPro"/>
</dbReference>
<name>A0A1T4S6B5_9HYPH</name>
<dbReference type="SMART" id="SM01134">
    <property type="entry name" value="DeoRC"/>
    <property type="match status" value="1"/>
</dbReference>
<evidence type="ECO:0000259" key="5">
    <source>
        <dbReference type="PROSITE" id="PS51000"/>
    </source>
</evidence>
<dbReference type="Gene3D" id="1.10.10.10">
    <property type="entry name" value="Winged helix-like DNA-binding domain superfamily/Winged helix DNA-binding domain"/>
    <property type="match status" value="1"/>
</dbReference>
<protein>
    <submittedName>
        <fullName evidence="6">Transcriptional regulator, DeoR family</fullName>
    </submittedName>
</protein>
<dbReference type="PROSITE" id="PS51000">
    <property type="entry name" value="HTH_DEOR_2"/>
    <property type="match status" value="1"/>
</dbReference>
<dbReference type="InterPro" id="IPR036390">
    <property type="entry name" value="WH_DNA-bd_sf"/>
</dbReference>
<accession>A0A1T4S6B5</accession>
<dbReference type="AlphaFoldDB" id="A0A1T4S6B5"/>
<dbReference type="STRING" id="1365950.SAMN05428963_10939"/>
<evidence type="ECO:0000256" key="1">
    <source>
        <dbReference type="ARBA" id="ARBA00022491"/>
    </source>
</evidence>
<organism evidence="6 7">
    <name type="scientific">Consotaella salsifontis</name>
    <dbReference type="NCBI Taxonomy" id="1365950"/>
    <lineage>
        <taxon>Bacteria</taxon>
        <taxon>Pseudomonadati</taxon>
        <taxon>Pseudomonadota</taxon>
        <taxon>Alphaproteobacteria</taxon>
        <taxon>Hyphomicrobiales</taxon>
        <taxon>Aurantimonadaceae</taxon>
        <taxon>Consotaella</taxon>
    </lineage>
</organism>
<keyword evidence="4" id="KW-0804">Transcription</keyword>
<dbReference type="PANTHER" id="PTHR30363">
    <property type="entry name" value="HTH-TYPE TRANSCRIPTIONAL REGULATOR SRLR-RELATED"/>
    <property type="match status" value="1"/>
</dbReference>
<gene>
    <name evidence="6" type="ORF">SAMN05428963_10939</name>
</gene>
<dbReference type="PROSITE" id="PS00894">
    <property type="entry name" value="HTH_DEOR_1"/>
    <property type="match status" value="1"/>
</dbReference>
<keyword evidence="1" id="KW-0678">Repressor</keyword>
<dbReference type="Gene3D" id="3.40.50.1360">
    <property type="match status" value="1"/>
</dbReference>
<dbReference type="RefSeq" id="WP_078708984.1">
    <property type="nucleotide sequence ID" value="NZ_FUXL01000009.1"/>
</dbReference>
<dbReference type="SMART" id="SM00420">
    <property type="entry name" value="HTH_DEOR"/>
    <property type="match status" value="1"/>
</dbReference>
<dbReference type="OrthoDB" id="7849339at2"/>
<dbReference type="InterPro" id="IPR018356">
    <property type="entry name" value="Tscrpt_reg_HTH_DeoR_CS"/>
</dbReference>
<dbReference type="SUPFAM" id="SSF46785">
    <property type="entry name" value="Winged helix' DNA-binding domain"/>
    <property type="match status" value="1"/>
</dbReference>
<evidence type="ECO:0000313" key="6">
    <source>
        <dbReference type="EMBL" id="SKA23789.1"/>
    </source>
</evidence>
<dbReference type="EMBL" id="FUXL01000009">
    <property type="protein sequence ID" value="SKA23789.1"/>
    <property type="molecule type" value="Genomic_DNA"/>
</dbReference>
<dbReference type="InterPro" id="IPR037171">
    <property type="entry name" value="NagB/RpiA_transferase-like"/>
</dbReference>
<dbReference type="InterPro" id="IPR050313">
    <property type="entry name" value="Carb_Metab_HTH_regulators"/>
</dbReference>
<keyword evidence="3" id="KW-0238">DNA-binding</keyword>
<proteinExistence type="predicted"/>
<evidence type="ECO:0000256" key="2">
    <source>
        <dbReference type="ARBA" id="ARBA00023015"/>
    </source>
</evidence>
<feature type="domain" description="HTH deoR-type" evidence="5">
    <location>
        <begin position="12"/>
        <end position="67"/>
    </location>
</feature>
<sequence length="270" mass="29072">MEASSKRVELIPAKRRALILERIRVEGAASIQALAEETGASISTIRRDLEQLTEEGYLERTHGGALLVPPLRATFEREPTFNAAFQHRQKQAIGAAAAQKIKAGESVIFDSSSTVMEAVRAALARDLALTAVTNNLDIAKMASEAPNWKVIVPGGTVRPRSSLIFGEPGEAFMQNIHPDLCIVGTYAVSGRLLTDASLEVASVKRSMIKAARRAILLADSSKFQAPAFCTFGEVSDIDEIITDEDISPEHLSLLRSLDVNVTVVPLPAEG</sequence>
<reference evidence="6 7" key="1">
    <citation type="submission" date="2017-02" db="EMBL/GenBank/DDBJ databases">
        <authorList>
            <person name="Peterson S.W."/>
        </authorList>
    </citation>
    <scope>NUCLEOTIDE SEQUENCE [LARGE SCALE GENOMIC DNA]</scope>
    <source>
        <strain evidence="6 7">USBA 369</strain>
    </source>
</reference>
<dbReference type="PANTHER" id="PTHR30363:SF4">
    <property type="entry name" value="GLYCEROL-3-PHOSPHATE REGULON REPRESSOR"/>
    <property type="match status" value="1"/>
</dbReference>
<dbReference type="SUPFAM" id="SSF100950">
    <property type="entry name" value="NagB/RpiA/CoA transferase-like"/>
    <property type="match status" value="1"/>
</dbReference>
<evidence type="ECO:0000313" key="7">
    <source>
        <dbReference type="Proteomes" id="UP000190135"/>
    </source>
</evidence>
<keyword evidence="2" id="KW-0805">Transcription regulation</keyword>